<feature type="binding site" evidence="5">
    <location>
        <position position="85"/>
    </location>
    <ligand>
        <name>ATP</name>
        <dbReference type="ChEBI" id="CHEBI:30616"/>
    </ligand>
</feature>
<dbReference type="PROSITE" id="PS00107">
    <property type="entry name" value="PROTEIN_KINASE_ATP"/>
    <property type="match status" value="1"/>
</dbReference>
<dbReference type="InterPro" id="IPR008266">
    <property type="entry name" value="Tyr_kinase_AS"/>
</dbReference>
<keyword evidence="2 5" id="KW-0547">Nucleotide-binding</keyword>
<feature type="transmembrane region" description="Helical" evidence="7">
    <location>
        <begin position="469"/>
        <end position="491"/>
    </location>
</feature>
<dbReference type="GO" id="GO:0004674">
    <property type="term" value="F:protein serine/threonine kinase activity"/>
    <property type="evidence" value="ECO:0007669"/>
    <property type="project" value="TreeGrafter"/>
</dbReference>
<sequence length="492" mass="52416">MQIERLDVRRGVTLPYPPPDLPAAARGPAREGPDHRRAATRAGRLLPCRFGRYTLFDHIGQGGMADLYLARVCTELGASRLVAIKEVAPKLAHDPRFVEMLVSEAKLAAGLRHASIAQVEDLGREGDSLFIAMEYVEGFDLRELLRRCARQKVKLPIAFSLLIVAEALRALAYAHRRGVVHRDVSPSNVLLSFDGEVKLCDFGIARAHELGGAILDEVLQGKAGYMSPEQARGEPLDERSDLFAAGILLWELLAGRRMYGAGHGAALSKEEARRALLERARRAEIPPLAERGLPDEAALRAIVARALAPAPGDRYEGAAAMLQDLTAYAAAADLSASPLRFGAWLRDRFGTEIVAARRARERAVRALELGPPAVIVPIGGPPAAPFVERVAVLPAEPGAAPLAERAAAPLAGSGAAPLAKRSASSPVAWTAVAPLADRAASPRAPAAAAPRARAPRPLARPRRRALGPLLVRCALALALVALCAARCYLAAR</sequence>
<feature type="domain" description="Protein kinase" evidence="8">
    <location>
        <begin position="53"/>
        <end position="326"/>
    </location>
</feature>
<dbReference type="InterPro" id="IPR017441">
    <property type="entry name" value="Protein_kinase_ATP_BS"/>
</dbReference>
<evidence type="ECO:0000256" key="1">
    <source>
        <dbReference type="ARBA" id="ARBA00022679"/>
    </source>
</evidence>
<dbReference type="Proteomes" id="UP000295781">
    <property type="component" value="Chromosome"/>
</dbReference>
<dbReference type="Gene3D" id="3.30.200.20">
    <property type="entry name" value="Phosphorylase Kinase, domain 1"/>
    <property type="match status" value="1"/>
</dbReference>
<name>A0A4P2Q9F1_SORCE</name>
<evidence type="ECO:0000256" key="3">
    <source>
        <dbReference type="ARBA" id="ARBA00022777"/>
    </source>
</evidence>
<evidence type="ECO:0000256" key="4">
    <source>
        <dbReference type="ARBA" id="ARBA00022840"/>
    </source>
</evidence>
<dbReference type="OrthoDB" id="5512889at2"/>
<dbReference type="RefSeq" id="WP_129352809.1">
    <property type="nucleotide sequence ID" value="NZ_CP012670.1"/>
</dbReference>
<dbReference type="PROSITE" id="PS50011">
    <property type="entry name" value="PROTEIN_KINASE_DOM"/>
    <property type="match status" value="1"/>
</dbReference>
<accession>A0A4P2Q9F1</accession>
<keyword evidence="1" id="KW-0808">Transferase</keyword>
<keyword evidence="7" id="KW-0812">Transmembrane</keyword>
<dbReference type="PANTHER" id="PTHR43289">
    <property type="entry name" value="MITOGEN-ACTIVATED PROTEIN KINASE KINASE KINASE 20-RELATED"/>
    <property type="match status" value="1"/>
</dbReference>
<dbReference type="GO" id="GO:0005524">
    <property type="term" value="F:ATP binding"/>
    <property type="evidence" value="ECO:0007669"/>
    <property type="project" value="UniProtKB-UniRule"/>
</dbReference>
<keyword evidence="7" id="KW-1133">Transmembrane helix</keyword>
<organism evidence="9 10">
    <name type="scientific">Sorangium cellulosum</name>
    <name type="common">Polyangium cellulosum</name>
    <dbReference type="NCBI Taxonomy" id="56"/>
    <lineage>
        <taxon>Bacteria</taxon>
        <taxon>Pseudomonadati</taxon>
        <taxon>Myxococcota</taxon>
        <taxon>Polyangia</taxon>
        <taxon>Polyangiales</taxon>
        <taxon>Polyangiaceae</taxon>
        <taxon>Sorangium</taxon>
    </lineage>
</organism>
<evidence type="ECO:0000256" key="5">
    <source>
        <dbReference type="PROSITE-ProRule" id="PRU10141"/>
    </source>
</evidence>
<dbReference type="Pfam" id="PF00069">
    <property type="entry name" value="Pkinase"/>
    <property type="match status" value="1"/>
</dbReference>
<gene>
    <name evidence="9" type="ORF">SOCEGT47_062620</name>
</gene>
<evidence type="ECO:0000256" key="7">
    <source>
        <dbReference type="SAM" id="Phobius"/>
    </source>
</evidence>
<dbReference type="Gene3D" id="1.10.510.10">
    <property type="entry name" value="Transferase(Phosphotransferase) domain 1"/>
    <property type="match status" value="1"/>
</dbReference>
<dbReference type="SUPFAM" id="SSF56112">
    <property type="entry name" value="Protein kinase-like (PK-like)"/>
    <property type="match status" value="1"/>
</dbReference>
<evidence type="ECO:0000313" key="10">
    <source>
        <dbReference type="Proteomes" id="UP000295781"/>
    </source>
</evidence>
<dbReference type="AlphaFoldDB" id="A0A4P2Q9F1"/>
<evidence type="ECO:0000313" key="9">
    <source>
        <dbReference type="EMBL" id="AUX25713.1"/>
    </source>
</evidence>
<feature type="compositionally biased region" description="Basic and acidic residues" evidence="6">
    <location>
        <begin position="28"/>
        <end position="37"/>
    </location>
</feature>
<reference evidence="9 10" key="1">
    <citation type="submission" date="2015-09" db="EMBL/GenBank/DDBJ databases">
        <title>Sorangium comparison.</title>
        <authorList>
            <person name="Zaburannyi N."/>
            <person name="Bunk B."/>
            <person name="Overmann J."/>
            <person name="Mueller R."/>
        </authorList>
    </citation>
    <scope>NUCLEOTIDE SEQUENCE [LARGE SCALE GENOMIC DNA]</scope>
    <source>
        <strain evidence="9 10">So ceGT47</strain>
    </source>
</reference>
<dbReference type="InterPro" id="IPR011009">
    <property type="entry name" value="Kinase-like_dom_sf"/>
</dbReference>
<keyword evidence="7" id="KW-0472">Membrane</keyword>
<protein>
    <recommendedName>
        <fullName evidence="8">Protein kinase domain-containing protein</fullName>
    </recommendedName>
</protein>
<proteinExistence type="predicted"/>
<dbReference type="CDD" id="cd14014">
    <property type="entry name" value="STKc_PknB_like"/>
    <property type="match status" value="1"/>
</dbReference>
<dbReference type="InterPro" id="IPR000719">
    <property type="entry name" value="Prot_kinase_dom"/>
</dbReference>
<keyword evidence="4 5" id="KW-0067">ATP-binding</keyword>
<dbReference type="EMBL" id="CP012670">
    <property type="protein sequence ID" value="AUX25713.1"/>
    <property type="molecule type" value="Genomic_DNA"/>
</dbReference>
<keyword evidence="3" id="KW-0418">Kinase</keyword>
<feature type="region of interest" description="Disordered" evidence="6">
    <location>
        <begin position="12"/>
        <end position="38"/>
    </location>
</feature>
<evidence type="ECO:0000256" key="2">
    <source>
        <dbReference type="ARBA" id="ARBA00022741"/>
    </source>
</evidence>
<dbReference type="PROSITE" id="PS00109">
    <property type="entry name" value="PROTEIN_KINASE_TYR"/>
    <property type="match status" value="1"/>
</dbReference>
<evidence type="ECO:0000256" key="6">
    <source>
        <dbReference type="SAM" id="MobiDB-lite"/>
    </source>
</evidence>
<evidence type="ECO:0000259" key="8">
    <source>
        <dbReference type="PROSITE" id="PS50011"/>
    </source>
</evidence>
<dbReference type="PANTHER" id="PTHR43289:SF6">
    <property type="entry name" value="SERINE_THREONINE-PROTEIN KINASE NEKL-3"/>
    <property type="match status" value="1"/>
</dbReference>